<name>A0ABR2WAY2_9FUNG</name>
<organism evidence="1 2">
    <name type="scientific">Basidiobolus ranarum</name>
    <dbReference type="NCBI Taxonomy" id="34480"/>
    <lineage>
        <taxon>Eukaryota</taxon>
        <taxon>Fungi</taxon>
        <taxon>Fungi incertae sedis</taxon>
        <taxon>Zoopagomycota</taxon>
        <taxon>Entomophthoromycotina</taxon>
        <taxon>Basidiobolomycetes</taxon>
        <taxon>Basidiobolales</taxon>
        <taxon>Basidiobolaceae</taxon>
        <taxon>Basidiobolus</taxon>
    </lineage>
</organism>
<dbReference type="InterPro" id="IPR014807">
    <property type="entry name" value="Coa1"/>
</dbReference>
<dbReference type="Proteomes" id="UP001479436">
    <property type="component" value="Unassembled WGS sequence"/>
</dbReference>
<dbReference type="PANTHER" id="PTHR28523:SF1">
    <property type="entry name" value="CYTOCHROME C OXIDASE ASSEMBLY FACTOR 1"/>
    <property type="match status" value="1"/>
</dbReference>
<dbReference type="Pfam" id="PF08695">
    <property type="entry name" value="Coa1"/>
    <property type="match status" value="1"/>
</dbReference>
<dbReference type="InterPro" id="IPR042432">
    <property type="entry name" value="Coa1_fungi"/>
</dbReference>
<proteinExistence type="predicted"/>
<evidence type="ECO:0000313" key="1">
    <source>
        <dbReference type="EMBL" id="KAK9728993.1"/>
    </source>
</evidence>
<accession>A0ABR2WAY2</accession>
<dbReference type="PANTHER" id="PTHR28523">
    <property type="entry name" value="CYTOCHROME C OXIDASE ASSEMBLY FACTOR 1"/>
    <property type="match status" value="1"/>
</dbReference>
<gene>
    <name evidence="1" type="primary">COA1</name>
    <name evidence="1" type="ORF">K7432_000630</name>
</gene>
<comment type="caution">
    <text evidence="1">The sequence shown here is derived from an EMBL/GenBank/DDBJ whole genome shotgun (WGS) entry which is preliminary data.</text>
</comment>
<protein>
    <submittedName>
        <fullName evidence="1">Cytochrome oxidase assembly protein 1</fullName>
    </submittedName>
</protein>
<keyword evidence="2" id="KW-1185">Reference proteome</keyword>
<reference evidence="1 2" key="1">
    <citation type="submission" date="2023-04" db="EMBL/GenBank/DDBJ databases">
        <title>Genome of Basidiobolus ranarum AG-B5.</title>
        <authorList>
            <person name="Stajich J.E."/>
            <person name="Carter-House D."/>
            <person name="Gryganskyi A."/>
        </authorList>
    </citation>
    <scope>NUCLEOTIDE SEQUENCE [LARGE SCALE GENOMIC DNA]</scope>
    <source>
        <strain evidence="1 2">AG-B5</strain>
    </source>
</reference>
<dbReference type="EMBL" id="JASJQH010006887">
    <property type="protein sequence ID" value="KAK9728993.1"/>
    <property type="molecule type" value="Genomic_DNA"/>
</dbReference>
<sequence>MNSLRIMSKCRPFGLRGCSSNQVLRRFETTVVSKSPGAKKIPLAIERELPEPVSKTSRNVTFGVLGLSLWVVGTALAFNHHRLHTSVVDSTLFTLRHDPDVQEILGNNIKFRDNWAWISGDVNHLKGRVNVSFWIKGDKDTGRAHFASRRRGDDWEVLDFSLTTERGKIPLKGEPVFE</sequence>
<evidence type="ECO:0000313" key="2">
    <source>
        <dbReference type="Proteomes" id="UP001479436"/>
    </source>
</evidence>